<dbReference type="EMBL" id="JACHFL010000022">
    <property type="protein sequence ID" value="MBB5365837.1"/>
    <property type="molecule type" value="Genomic_DNA"/>
</dbReference>
<proteinExistence type="predicted"/>
<evidence type="ECO:0000313" key="1">
    <source>
        <dbReference type="EMBL" id="MBB5365837.1"/>
    </source>
</evidence>
<sequence>MPKTDLFWPPPGLSEVQARSLLEHARAERRVRGEFQEAEAVISDLWTLDWTEAEWAVKGDQT</sequence>
<gene>
    <name evidence="1" type="ORF">HNQ08_004963</name>
</gene>
<keyword evidence="2" id="KW-1185">Reference proteome</keyword>
<evidence type="ECO:0000313" key="2">
    <source>
        <dbReference type="Proteomes" id="UP000552709"/>
    </source>
</evidence>
<protein>
    <submittedName>
        <fullName evidence="1">Uncharacterized protein</fullName>
    </submittedName>
</protein>
<comment type="caution">
    <text evidence="1">The sequence shown here is derived from an EMBL/GenBank/DDBJ whole genome shotgun (WGS) entry which is preliminary data.</text>
</comment>
<reference evidence="1 2" key="1">
    <citation type="submission" date="2020-08" db="EMBL/GenBank/DDBJ databases">
        <title>Genomic Encyclopedia of Type Strains, Phase IV (KMG-IV): sequencing the most valuable type-strain genomes for metagenomic binning, comparative biology and taxonomic classification.</title>
        <authorList>
            <person name="Goeker M."/>
        </authorList>
    </citation>
    <scope>NUCLEOTIDE SEQUENCE [LARGE SCALE GENOMIC DNA]</scope>
    <source>
        <strain evidence="1 2">DSM 27939</strain>
    </source>
</reference>
<name>A0A7W8NJ74_9DEIO</name>
<dbReference type="AlphaFoldDB" id="A0A7W8NJ74"/>
<organism evidence="1 2">
    <name type="scientific">Deinococcus humi</name>
    <dbReference type="NCBI Taxonomy" id="662880"/>
    <lineage>
        <taxon>Bacteria</taxon>
        <taxon>Thermotogati</taxon>
        <taxon>Deinococcota</taxon>
        <taxon>Deinococci</taxon>
        <taxon>Deinococcales</taxon>
        <taxon>Deinococcaceae</taxon>
        <taxon>Deinococcus</taxon>
    </lineage>
</organism>
<dbReference type="Proteomes" id="UP000552709">
    <property type="component" value="Unassembled WGS sequence"/>
</dbReference>
<dbReference type="RefSeq" id="WP_184137656.1">
    <property type="nucleotide sequence ID" value="NZ_JACHFL010000022.1"/>
</dbReference>
<accession>A0A7W8NJ74</accession>